<gene>
    <name evidence="4" type="ORF">C450_18974</name>
</gene>
<dbReference type="Proteomes" id="UP000011625">
    <property type="component" value="Unassembled WGS sequence"/>
</dbReference>
<dbReference type="EMBL" id="AOME01000087">
    <property type="protein sequence ID" value="EMA48650.1"/>
    <property type="molecule type" value="Genomic_DNA"/>
</dbReference>
<evidence type="ECO:0000313" key="5">
    <source>
        <dbReference type="Proteomes" id="UP000011625"/>
    </source>
</evidence>
<evidence type="ECO:0000256" key="1">
    <source>
        <dbReference type="ARBA" id="ARBA00023015"/>
    </source>
</evidence>
<dbReference type="STRING" id="1227456.C450_18974"/>
<name>M0MW31_9EURY</name>
<evidence type="ECO:0000313" key="4">
    <source>
        <dbReference type="EMBL" id="EMA48650.1"/>
    </source>
</evidence>
<keyword evidence="4" id="KW-0238">DNA-binding</keyword>
<accession>M0MW31</accession>
<dbReference type="PANTHER" id="PTHR34236:SF1">
    <property type="entry name" value="DIMETHYL SULFOXIDE REDUCTASE TRANSCRIPTIONAL ACTIVATOR"/>
    <property type="match status" value="1"/>
</dbReference>
<dbReference type="PATRIC" id="fig|1227456.3.peg.3857"/>
<evidence type="ECO:0000259" key="3">
    <source>
        <dbReference type="Pfam" id="PF04967"/>
    </source>
</evidence>
<dbReference type="Pfam" id="PF04967">
    <property type="entry name" value="HTH_10"/>
    <property type="match status" value="1"/>
</dbReference>
<protein>
    <submittedName>
        <fullName evidence="4">DNA-binding protein</fullName>
    </submittedName>
</protein>
<dbReference type="AlphaFoldDB" id="M0MW31"/>
<reference evidence="4 5" key="1">
    <citation type="journal article" date="2014" name="PLoS Genet.">
        <title>Phylogenetically driven sequencing of extremely halophilic archaea reveals strategies for static and dynamic osmo-response.</title>
        <authorList>
            <person name="Becker E.A."/>
            <person name="Seitzer P.M."/>
            <person name="Tritt A."/>
            <person name="Larsen D."/>
            <person name="Krusor M."/>
            <person name="Yao A.I."/>
            <person name="Wu D."/>
            <person name="Madern D."/>
            <person name="Eisen J.A."/>
            <person name="Darling A.E."/>
            <person name="Facciotti M.T."/>
        </authorList>
    </citation>
    <scope>NUCLEOTIDE SEQUENCE [LARGE SCALE GENOMIC DNA]</scope>
    <source>
        <strain evidence="4 5">DSM 8989</strain>
    </source>
</reference>
<sequence length="217" mass="24168">MPRANLTLTIPESVWIGEVSRAHPEATFRILAALADDDAGVGLAEVTSQNLSSILSEINASDSIVELDILRQHGDEALIQFETTMPLLLFPVQDSGVPLEMPFTIEEGEANWEITAPQRRLSELGNQFEQFGIPFTVNEIHQHIEPTQLLTDSQLELVRTAIEQGYYDTPRRCSLTDLAAESDVAKSTCSETLHRAEEKIMKRFVEDLSEATSTERT</sequence>
<evidence type="ECO:0000256" key="2">
    <source>
        <dbReference type="ARBA" id="ARBA00023163"/>
    </source>
</evidence>
<organism evidence="4 5">
    <name type="scientific">Halococcus salifodinae DSM 8989</name>
    <dbReference type="NCBI Taxonomy" id="1227456"/>
    <lineage>
        <taxon>Archaea</taxon>
        <taxon>Methanobacteriati</taxon>
        <taxon>Methanobacteriota</taxon>
        <taxon>Stenosarchaea group</taxon>
        <taxon>Halobacteria</taxon>
        <taxon>Halobacteriales</taxon>
        <taxon>Halococcaceae</taxon>
        <taxon>Halococcus</taxon>
    </lineage>
</organism>
<keyword evidence="5" id="KW-1185">Reference proteome</keyword>
<comment type="caution">
    <text evidence="4">The sequence shown here is derived from an EMBL/GenBank/DDBJ whole genome shotgun (WGS) entry which is preliminary data.</text>
</comment>
<feature type="domain" description="HTH bat-type" evidence="3">
    <location>
        <begin position="150"/>
        <end position="202"/>
    </location>
</feature>
<keyword evidence="2" id="KW-0804">Transcription</keyword>
<keyword evidence="1" id="KW-0805">Transcription regulation</keyword>
<dbReference type="InterPro" id="IPR007050">
    <property type="entry name" value="HTH_bacterioopsin"/>
</dbReference>
<dbReference type="GO" id="GO:0003677">
    <property type="term" value="F:DNA binding"/>
    <property type="evidence" value="ECO:0007669"/>
    <property type="project" value="UniProtKB-KW"/>
</dbReference>
<dbReference type="RefSeq" id="WP_005046170.1">
    <property type="nucleotide sequence ID" value="NZ_AOME01000087.1"/>
</dbReference>
<dbReference type="OrthoDB" id="51502at2157"/>
<dbReference type="PANTHER" id="PTHR34236">
    <property type="entry name" value="DIMETHYL SULFOXIDE REDUCTASE TRANSCRIPTIONAL ACTIVATOR"/>
    <property type="match status" value="1"/>
</dbReference>
<proteinExistence type="predicted"/>